<dbReference type="Pfam" id="PF02142">
    <property type="entry name" value="MGS"/>
    <property type="match status" value="1"/>
</dbReference>
<dbReference type="GO" id="GO:0003937">
    <property type="term" value="F:IMP cyclohydrolase activity"/>
    <property type="evidence" value="ECO:0007669"/>
    <property type="project" value="UniProtKB-EC"/>
</dbReference>
<comment type="pathway">
    <text evidence="1 8">Purine metabolism; IMP biosynthesis via de novo pathway; IMP from 5-formamido-1-(5-phospho-D-ribosyl)imidazole-4-carboxamide: step 1/1.</text>
</comment>
<keyword evidence="6 8" id="KW-0378">Hydrolase</keyword>
<evidence type="ECO:0000259" key="9">
    <source>
        <dbReference type="PROSITE" id="PS51855"/>
    </source>
</evidence>
<evidence type="ECO:0000256" key="8">
    <source>
        <dbReference type="HAMAP-Rule" id="MF_00139"/>
    </source>
</evidence>
<evidence type="ECO:0000256" key="5">
    <source>
        <dbReference type="ARBA" id="ARBA00022755"/>
    </source>
</evidence>
<dbReference type="CDD" id="cd01421">
    <property type="entry name" value="IMPCH"/>
    <property type="match status" value="1"/>
</dbReference>
<accession>A0ABW7Q1G0</accession>
<dbReference type="InterPro" id="IPR024051">
    <property type="entry name" value="AICAR_Tfase_dup_dom_sf"/>
</dbReference>
<evidence type="ECO:0000256" key="2">
    <source>
        <dbReference type="ARBA" id="ARBA00004954"/>
    </source>
</evidence>
<comment type="similarity">
    <text evidence="3 8">Belongs to the PurH family.</text>
</comment>
<dbReference type="PANTHER" id="PTHR11692">
    <property type="entry name" value="BIFUNCTIONAL PURINE BIOSYNTHESIS PROTEIN PURH"/>
    <property type="match status" value="1"/>
</dbReference>
<evidence type="ECO:0000256" key="6">
    <source>
        <dbReference type="ARBA" id="ARBA00022801"/>
    </source>
</evidence>
<dbReference type="InterPro" id="IPR016193">
    <property type="entry name" value="Cytidine_deaminase-like"/>
</dbReference>
<dbReference type="SMART" id="SM00798">
    <property type="entry name" value="AICARFT_IMPCHas"/>
    <property type="match status" value="1"/>
</dbReference>
<dbReference type="EC" id="3.5.4.10" evidence="8"/>
<dbReference type="HAMAP" id="MF_00139">
    <property type="entry name" value="PurH"/>
    <property type="match status" value="1"/>
</dbReference>
<comment type="caution">
    <text evidence="10">The sequence shown here is derived from an EMBL/GenBank/DDBJ whole genome shotgun (WGS) entry which is preliminary data.</text>
</comment>
<name>A0ABW7Q1G0_9GAMM</name>
<dbReference type="NCBIfam" id="NF002049">
    <property type="entry name" value="PRK00881.1"/>
    <property type="match status" value="1"/>
</dbReference>
<protein>
    <recommendedName>
        <fullName evidence="8">Bifunctional purine biosynthesis protein PurH</fullName>
    </recommendedName>
    <domain>
        <recommendedName>
            <fullName evidence="8">Phosphoribosylaminoimidazolecarboxamide formyltransferase</fullName>
            <ecNumber evidence="8">2.1.2.3</ecNumber>
        </recommendedName>
        <alternativeName>
            <fullName evidence="8">AICAR transformylase</fullName>
        </alternativeName>
    </domain>
    <domain>
        <recommendedName>
            <fullName evidence="8">IMP cyclohydrolase</fullName>
            <ecNumber evidence="8">3.5.4.10</ecNumber>
        </recommendedName>
        <alternativeName>
            <fullName evidence="8">ATIC</fullName>
        </alternativeName>
        <alternativeName>
            <fullName evidence="8">IMP synthase</fullName>
        </alternativeName>
        <alternativeName>
            <fullName evidence="8">Inosinicase</fullName>
        </alternativeName>
    </domain>
</protein>
<dbReference type="RefSeq" id="WP_397218242.1">
    <property type="nucleotide sequence ID" value="NZ_JBGFSN010000013.1"/>
</dbReference>
<evidence type="ECO:0000313" key="10">
    <source>
        <dbReference type="EMBL" id="MFH8136441.1"/>
    </source>
</evidence>
<evidence type="ECO:0000313" key="11">
    <source>
        <dbReference type="Proteomes" id="UP001611251"/>
    </source>
</evidence>
<sequence length="529" mass="57365">MQQRRPVRRALLSVSDKAGILEFAQALSSRGVELLSTGGTARLLAEAGLPVTEVSDYTGFPEMMDGRVKTLHPKVHGGILGRRGQDDAIMAQHDIAPIDMVVVNLYPFAQTVARENCSLEDAVENIDIGGPTMVRSAAKNHKDVAIVVKSSDYDTLIAEMDANENSLTLETRFDLAIKAFEHTAAYDSMIANYFGRLVPSYHSDDKTPAGRFPRTLNLNFIKKQDMRYGENSHQDAAFYIEENVTEASVATAQQVQGKALSYNNIADTDAALECVKAFSEPACVIVKHANPCGVAVGGTILEAYERAWKTDPTSAFGGIIAFNRELDEATAQAIISRQFVEVIIAPAASSAALKITASKQNVRVLICGEWQERVAGLDFKRVNGGLLVQDRDLGMVEASQLRVVSQRQPTEQELRDALFCWKVAKFVKSNAIVYARDNMTVGIGAGQMSRVYSAKIAGIKAADEGLEVKGSAMASDAFFPFRDGIDAAAAVGVTCVIQPGGSIRDEEVIAAADEHGIAMIFTDMRHFRH</sequence>
<comment type="domain">
    <text evidence="8">The IMP cyclohydrolase activity resides in the N-terminal region.</text>
</comment>
<evidence type="ECO:0000256" key="4">
    <source>
        <dbReference type="ARBA" id="ARBA00022679"/>
    </source>
</evidence>
<comment type="pathway">
    <text evidence="2 8">Purine metabolism; IMP biosynthesis via de novo pathway; 5-formamido-1-(5-phospho-D-ribosyl)imidazole-4-carboxamide from 5-amino-1-(5-phospho-D-ribosyl)imidazole-4-carboxamide (10-formyl THF route): step 1/1.</text>
</comment>
<dbReference type="InterPro" id="IPR011607">
    <property type="entry name" value="MGS-like_dom"/>
</dbReference>
<evidence type="ECO:0000256" key="1">
    <source>
        <dbReference type="ARBA" id="ARBA00004844"/>
    </source>
</evidence>
<reference evidence="10 11" key="1">
    <citation type="submission" date="2024-08" db="EMBL/GenBank/DDBJ databases">
        <title>Pantoea ronii - a newly identified human opportunistic pathogen.</title>
        <authorList>
            <person name="Keidar-Friedman D."/>
            <person name="Sorek N."/>
            <person name="Leshin-Carmel D."/>
            <person name="Tsur A."/>
            <person name="Amsalem M."/>
            <person name="Tolkach D."/>
            <person name="Brosh-Nissimov T."/>
        </authorList>
    </citation>
    <scope>NUCLEOTIDE SEQUENCE [LARGE SCALE GENOMIC DNA]</scope>
    <source>
        <strain evidence="10 11">AA23256</strain>
    </source>
</reference>
<dbReference type="Gene3D" id="3.40.140.20">
    <property type="match status" value="2"/>
</dbReference>
<dbReference type="EMBL" id="JBGFSN010000013">
    <property type="protein sequence ID" value="MFH8136441.1"/>
    <property type="molecule type" value="Genomic_DNA"/>
</dbReference>
<dbReference type="PIRSF" id="PIRSF000414">
    <property type="entry name" value="AICARFT_IMPCHas"/>
    <property type="match status" value="1"/>
</dbReference>
<dbReference type="PANTHER" id="PTHR11692:SF0">
    <property type="entry name" value="BIFUNCTIONAL PURINE BIOSYNTHESIS PROTEIN ATIC"/>
    <property type="match status" value="1"/>
</dbReference>
<dbReference type="EC" id="2.1.2.3" evidence="8"/>
<dbReference type="SUPFAM" id="SSF53927">
    <property type="entry name" value="Cytidine deaminase-like"/>
    <property type="match status" value="1"/>
</dbReference>
<dbReference type="InterPro" id="IPR002695">
    <property type="entry name" value="PurH-like"/>
</dbReference>
<keyword evidence="4 8" id="KW-0808">Transferase</keyword>
<evidence type="ECO:0000256" key="3">
    <source>
        <dbReference type="ARBA" id="ARBA00007667"/>
    </source>
</evidence>
<dbReference type="Proteomes" id="UP001611251">
    <property type="component" value="Unassembled WGS sequence"/>
</dbReference>
<dbReference type="SMART" id="SM00851">
    <property type="entry name" value="MGS"/>
    <property type="match status" value="1"/>
</dbReference>
<keyword evidence="5 8" id="KW-0658">Purine biosynthesis</keyword>
<feature type="domain" description="MGS-like" evidence="9">
    <location>
        <begin position="1"/>
        <end position="148"/>
    </location>
</feature>
<evidence type="ECO:0000256" key="7">
    <source>
        <dbReference type="ARBA" id="ARBA00023268"/>
    </source>
</evidence>
<proteinExistence type="inferred from homology"/>
<comment type="catalytic activity">
    <reaction evidence="8">
        <text>(6R)-10-formyltetrahydrofolate + 5-amino-1-(5-phospho-beta-D-ribosyl)imidazole-4-carboxamide = 5-formamido-1-(5-phospho-D-ribosyl)imidazole-4-carboxamide + (6S)-5,6,7,8-tetrahydrofolate</text>
        <dbReference type="Rhea" id="RHEA:22192"/>
        <dbReference type="ChEBI" id="CHEBI:57453"/>
        <dbReference type="ChEBI" id="CHEBI:58467"/>
        <dbReference type="ChEBI" id="CHEBI:58475"/>
        <dbReference type="ChEBI" id="CHEBI:195366"/>
        <dbReference type="EC" id="2.1.2.3"/>
    </reaction>
</comment>
<keyword evidence="11" id="KW-1185">Reference proteome</keyword>
<dbReference type="SUPFAM" id="SSF52335">
    <property type="entry name" value="Methylglyoxal synthase-like"/>
    <property type="match status" value="1"/>
</dbReference>
<dbReference type="Gene3D" id="3.40.50.1380">
    <property type="entry name" value="Methylglyoxal synthase-like domain"/>
    <property type="match status" value="1"/>
</dbReference>
<dbReference type="PROSITE" id="PS51855">
    <property type="entry name" value="MGS"/>
    <property type="match status" value="1"/>
</dbReference>
<comment type="catalytic activity">
    <reaction evidence="8">
        <text>IMP + H2O = 5-formamido-1-(5-phospho-D-ribosyl)imidazole-4-carboxamide</text>
        <dbReference type="Rhea" id="RHEA:18445"/>
        <dbReference type="ChEBI" id="CHEBI:15377"/>
        <dbReference type="ChEBI" id="CHEBI:58053"/>
        <dbReference type="ChEBI" id="CHEBI:58467"/>
        <dbReference type="EC" id="3.5.4.10"/>
    </reaction>
</comment>
<keyword evidence="7 8" id="KW-0511">Multifunctional enzyme</keyword>
<dbReference type="Pfam" id="PF01808">
    <property type="entry name" value="AICARFT_IMPCHas"/>
    <property type="match status" value="1"/>
</dbReference>
<dbReference type="GO" id="GO:0004643">
    <property type="term" value="F:phosphoribosylaminoimidazolecarboxamide formyltransferase activity"/>
    <property type="evidence" value="ECO:0007669"/>
    <property type="project" value="UniProtKB-EC"/>
</dbReference>
<gene>
    <name evidence="8 10" type="primary">purH</name>
    <name evidence="10" type="ORF">ABU178_20055</name>
</gene>
<organism evidence="10 11">
    <name type="scientific">Pantoea osteomyelitidis</name>
    <dbReference type="NCBI Taxonomy" id="3230026"/>
    <lineage>
        <taxon>Bacteria</taxon>
        <taxon>Pseudomonadati</taxon>
        <taxon>Pseudomonadota</taxon>
        <taxon>Gammaproteobacteria</taxon>
        <taxon>Enterobacterales</taxon>
        <taxon>Erwiniaceae</taxon>
        <taxon>Pantoea</taxon>
    </lineage>
</organism>
<dbReference type="NCBIfam" id="TIGR00355">
    <property type="entry name" value="purH"/>
    <property type="match status" value="1"/>
</dbReference>
<dbReference type="InterPro" id="IPR036914">
    <property type="entry name" value="MGS-like_dom_sf"/>
</dbReference>